<keyword evidence="2" id="KW-1185">Reference proteome</keyword>
<organism evidence="1 2">
    <name type="scientific">Youxingia wuxianensis</name>
    <dbReference type="NCBI Taxonomy" id="2763678"/>
    <lineage>
        <taxon>Bacteria</taxon>
        <taxon>Bacillati</taxon>
        <taxon>Bacillota</taxon>
        <taxon>Clostridia</taxon>
        <taxon>Eubacteriales</taxon>
        <taxon>Oscillospiraceae</taxon>
        <taxon>Youxingia</taxon>
    </lineage>
</organism>
<protein>
    <submittedName>
        <fullName evidence="1">Uncharacterized protein</fullName>
    </submittedName>
</protein>
<proteinExistence type="predicted"/>
<evidence type="ECO:0000313" key="2">
    <source>
        <dbReference type="Proteomes" id="UP000623678"/>
    </source>
</evidence>
<dbReference type="EMBL" id="JACRTD010000008">
    <property type="protein sequence ID" value="MBC8586208.1"/>
    <property type="molecule type" value="Genomic_DNA"/>
</dbReference>
<dbReference type="Proteomes" id="UP000623678">
    <property type="component" value="Unassembled WGS sequence"/>
</dbReference>
<dbReference type="RefSeq" id="WP_262395924.1">
    <property type="nucleotide sequence ID" value="NZ_JACRTD010000008.1"/>
</dbReference>
<gene>
    <name evidence="1" type="ORF">H8705_11505</name>
</gene>
<dbReference type="AlphaFoldDB" id="A0A926EQB6"/>
<evidence type="ECO:0000313" key="1">
    <source>
        <dbReference type="EMBL" id="MBC8586208.1"/>
    </source>
</evidence>
<comment type="caution">
    <text evidence="1">The sequence shown here is derived from an EMBL/GenBank/DDBJ whole genome shotgun (WGS) entry which is preliminary data.</text>
</comment>
<reference evidence="1" key="1">
    <citation type="submission" date="2020-08" db="EMBL/GenBank/DDBJ databases">
        <title>Genome public.</title>
        <authorList>
            <person name="Liu C."/>
            <person name="Sun Q."/>
        </authorList>
    </citation>
    <scope>NUCLEOTIDE SEQUENCE</scope>
    <source>
        <strain evidence="1">NSJ-64</strain>
    </source>
</reference>
<accession>A0A926EQB6</accession>
<sequence>MRWDKADIPHKGWQYVGMEDLGEDVYPGDPIPYEQCEMCGKEKIRYVHLLKHPNYDGEIRVGCDCASKMLCDYVTPQDRERNLKNRVNRRKNFMKQEWYRKPETGNYTLRYKGDYITIMKSKFGPGWGIIYKGQQQWEYHGRKITDFDTARTVAFNLFDDLHESRHQEQPYWDGDRWIYV</sequence>
<name>A0A926EQB6_9FIRM</name>